<reference evidence="3 4" key="1">
    <citation type="journal article" date="2024" name="Commun. Biol.">
        <title>Comparative genomic analysis of thermophilic fungi reveals convergent evolutionary adaptations and gene losses.</title>
        <authorList>
            <person name="Steindorff A.S."/>
            <person name="Aguilar-Pontes M.V."/>
            <person name="Robinson A.J."/>
            <person name="Andreopoulos B."/>
            <person name="LaButti K."/>
            <person name="Kuo A."/>
            <person name="Mondo S."/>
            <person name="Riley R."/>
            <person name="Otillar R."/>
            <person name="Haridas S."/>
            <person name="Lipzen A."/>
            <person name="Grimwood J."/>
            <person name="Schmutz J."/>
            <person name="Clum A."/>
            <person name="Reid I.D."/>
            <person name="Moisan M.C."/>
            <person name="Butler G."/>
            <person name="Nguyen T.T.M."/>
            <person name="Dewar K."/>
            <person name="Conant G."/>
            <person name="Drula E."/>
            <person name="Henrissat B."/>
            <person name="Hansel C."/>
            <person name="Singer S."/>
            <person name="Hutchinson M.I."/>
            <person name="de Vries R.P."/>
            <person name="Natvig D.O."/>
            <person name="Powell A.J."/>
            <person name="Tsang A."/>
            <person name="Grigoriev I.V."/>
        </authorList>
    </citation>
    <scope>NUCLEOTIDE SEQUENCE [LARGE SCALE GENOMIC DNA]</scope>
    <source>
        <strain evidence="3 4">ATCC 24622</strain>
    </source>
</reference>
<evidence type="ECO:0000313" key="3">
    <source>
        <dbReference type="EMBL" id="KAL1845240.1"/>
    </source>
</evidence>
<dbReference type="EMBL" id="JAZHXJ010001182">
    <property type="protein sequence ID" value="KAL1845240.1"/>
    <property type="molecule type" value="Genomic_DNA"/>
</dbReference>
<evidence type="ECO:0000313" key="4">
    <source>
        <dbReference type="Proteomes" id="UP001586593"/>
    </source>
</evidence>
<dbReference type="PANTHER" id="PTHR31840:SF1">
    <property type="entry name" value="COILED-COIL DOMAIN-CONTAINING PROTEIN 97"/>
    <property type="match status" value="1"/>
</dbReference>
<feature type="region of interest" description="Disordered" evidence="1">
    <location>
        <begin position="200"/>
        <end position="270"/>
    </location>
</feature>
<sequence>MSPAFDSPSPDPFSRPKPRPPRSEEEMAQVRMRNRRRTYLERHPEYFDSLEHELADPLRYDSLIRRFQSPAEREAEERAKGYSGVLESSLLRGEARLAKLAQSQGTSGEGSQDRSSQGDGPQQQQPSQEPSTRVPWASGTPARVAGRENPEGGGSSGTPTREDPTTAHEGDVDDDDLGDPPSLTKEEARERWVAFLRDRFVRGDDEDFPYEQVDQDEGLDVHERREEEEAWFDDEDPRWAGDDDDDDGGGGGVGTRTERMLQGETGIQDF</sequence>
<dbReference type="PANTHER" id="PTHR31840">
    <property type="entry name" value="COILED-COIL DOMAIN-CONTAINING PROTEIN 97"/>
    <property type="match status" value="1"/>
</dbReference>
<dbReference type="InterPro" id="IPR018613">
    <property type="entry name" value="Ccdc97-like"/>
</dbReference>
<keyword evidence="4" id="KW-1185">Reference proteome</keyword>
<accession>A0ABR3VUA2</accession>
<protein>
    <recommendedName>
        <fullName evidence="2">CCD97-like C-terminal domain-containing protein</fullName>
    </recommendedName>
</protein>
<feature type="domain" description="CCD97-like C-terminal" evidence="2">
    <location>
        <begin position="34"/>
        <end position="235"/>
    </location>
</feature>
<proteinExistence type="predicted"/>
<evidence type="ECO:0000256" key="1">
    <source>
        <dbReference type="SAM" id="MobiDB-lite"/>
    </source>
</evidence>
<organism evidence="3 4">
    <name type="scientific">Phialemonium thermophilum</name>
    <dbReference type="NCBI Taxonomy" id="223376"/>
    <lineage>
        <taxon>Eukaryota</taxon>
        <taxon>Fungi</taxon>
        <taxon>Dikarya</taxon>
        <taxon>Ascomycota</taxon>
        <taxon>Pezizomycotina</taxon>
        <taxon>Sordariomycetes</taxon>
        <taxon>Sordariomycetidae</taxon>
        <taxon>Cephalothecales</taxon>
        <taxon>Cephalothecaceae</taxon>
        <taxon>Phialemonium</taxon>
    </lineage>
</organism>
<feature type="region of interest" description="Disordered" evidence="1">
    <location>
        <begin position="97"/>
        <end position="187"/>
    </location>
</feature>
<gene>
    <name evidence="3" type="ORF">VTK73DRAFT_822</name>
</gene>
<feature type="compositionally biased region" description="Acidic residues" evidence="1">
    <location>
        <begin position="204"/>
        <end position="218"/>
    </location>
</feature>
<feature type="compositionally biased region" description="Low complexity" evidence="1">
    <location>
        <begin position="109"/>
        <end position="131"/>
    </location>
</feature>
<dbReference type="Pfam" id="PF09747">
    <property type="entry name" value="CCD97-like_C"/>
    <property type="match status" value="1"/>
</dbReference>
<evidence type="ECO:0000259" key="2">
    <source>
        <dbReference type="Pfam" id="PF09747"/>
    </source>
</evidence>
<feature type="region of interest" description="Disordered" evidence="1">
    <location>
        <begin position="1"/>
        <end position="39"/>
    </location>
</feature>
<dbReference type="InterPro" id="IPR040233">
    <property type="entry name" value="CCD97-like_C"/>
</dbReference>
<comment type="caution">
    <text evidence="3">The sequence shown here is derived from an EMBL/GenBank/DDBJ whole genome shotgun (WGS) entry which is preliminary data.</text>
</comment>
<dbReference type="Proteomes" id="UP001586593">
    <property type="component" value="Unassembled WGS sequence"/>
</dbReference>
<name>A0ABR3VUA2_9PEZI</name>
<feature type="compositionally biased region" description="Basic and acidic residues" evidence="1">
    <location>
        <begin position="160"/>
        <end position="170"/>
    </location>
</feature>
<feature type="compositionally biased region" description="Acidic residues" evidence="1">
    <location>
        <begin position="228"/>
        <end position="248"/>
    </location>
</feature>